<dbReference type="GO" id="GO:0005744">
    <property type="term" value="C:TIM23 mitochondrial import inner membrane translocase complex"/>
    <property type="evidence" value="ECO:0007669"/>
    <property type="project" value="UniProtKB-UniRule"/>
</dbReference>
<dbReference type="Pfam" id="PF08294">
    <property type="entry name" value="TIM21"/>
    <property type="match status" value="1"/>
</dbReference>
<protein>
    <recommendedName>
        <fullName evidence="3 11">Mitochondrial import inner membrane translocase subunit Tim21</fullName>
    </recommendedName>
</protein>
<keyword evidence="11" id="KW-0653">Protein transport</keyword>
<dbReference type="Proteomes" id="UP000053110">
    <property type="component" value="Unassembled WGS sequence"/>
</dbReference>
<evidence type="ECO:0000256" key="2">
    <source>
        <dbReference type="ARBA" id="ARBA00010867"/>
    </source>
</evidence>
<dbReference type="InterPro" id="IPR038552">
    <property type="entry name" value="Tim21_IMS_sf"/>
</dbReference>
<keyword evidence="11" id="KW-0813">Transport</keyword>
<evidence type="ECO:0000256" key="3">
    <source>
        <dbReference type="ARBA" id="ARBA00020726"/>
    </source>
</evidence>
<name>A0A061HLR3_BLUGR</name>
<dbReference type="EMBL" id="KE375071">
    <property type="protein sequence ID" value="EPQ64310.1"/>
    <property type="molecule type" value="Genomic_DNA"/>
</dbReference>
<evidence type="ECO:0000256" key="4">
    <source>
        <dbReference type="ARBA" id="ARBA00022692"/>
    </source>
</evidence>
<feature type="transmembrane region" description="Helical" evidence="11">
    <location>
        <begin position="73"/>
        <end position="94"/>
    </location>
</feature>
<dbReference type="AlphaFoldDB" id="A0A061HLR3"/>
<keyword evidence="9 11" id="KW-0472">Membrane</keyword>
<keyword evidence="11" id="KW-0811">Translocation</keyword>
<evidence type="ECO:0000256" key="8">
    <source>
        <dbReference type="ARBA" id="ARBA00023128"/>
    </source>
</evidence>
<keyword evidence="8 11" id="KW-0496">Mitochondrion</keyword>
<reference evidence="13" key="3">
    <citation type="submission" date="2018-07" db="EMBL/GenBank/DDBJ databases">
        <authorList>
            <person name="Quirk P.G."/>
            <person name="Krulwich T.A."/>
        </authorList>
    </citation>
    <scope>NUCLEOTIDE SEQUENCE</scope>
    <source>
        <strain evidence="13">96224</strain>
    </source>
</reference>
<keyword evidence="7 11" id="KW-1133">Transmembrane helix</keyword>
<comment type="similarity">
    <text evidence="2 11">Belongs to the TIM21 family.</text>
</comment>
<dbReference type="PANTHER" id="PTHR13032:SF6">
    <property type="entry name" value="MITOCHONDRIAL IMPORT INNER MEMBRANE TRANSLOCASE SUBUNIT TIM21"/>
    <property type="match status" value="1"/>
</dbReference>
<evidence type="ECO:0000256" key="9">
    <source>
        <dbReference type="ARBA" id="ARBA00023136"/>
    </source>
</evidence>
<dbReference type="EMBL" id="UIGY01000098">
    <property type="protein sequence ID" value="SUZ10841.1"/>
    <property type="molecule type" value="Genomic_DNA"/>
</dbReference>
<evidence type="ECO:0000256" key="11">
    <source>
        <dbReference type="RuleBase" id="RU367142"/>
    </source>
</evidence>
<keyword evidence="4 11" id="KW-0812">Transmembrane</keyword>
<comment type="subcellular location">
    <subcellularLocation>
        <location evidence="1 11">Mitochondrion inner membrane</location>
        <topology evidence="1 11">Single-pass membrane protein</topology>
    </subcellularLocation>
</comment>
<organism evidence="13">
    <name type="scientific">Blumeria graminis f. sp. tritici 96224</name>
    <dbReference type="NCBI Taxonomy" id="1268274"/>
    <lineage>
        <taxon>Eukaryota</taxon>
        <taxon>Fungi</taxon>
        <taxon>Dikarya</taxon>
        <taxon>Ascomycota</taxon>
        <taxon>Pezizomycotina</taxon>
        <taxon>Leotiomycetes</taxon>
        <taxon>Erysiphales</taxon>
        <taxon>Erysiphaceae</taxon>
        <taxon>Blumeria</taxon>
    </lineage>
</organism>
<reference evidence="14" key="1">
    <citation type="journal article" date="2013" name="Nat. Genet.">
        <title>The wheat powdery mildew genome shows the unique evolution of an obligate biotroph.</title>
        <authorList>
            <person name="Wicker T."/>
            <person name="Oberhaensli S."/>
            <person name="Parlange F."/>
            <person name="Buchmann J.P."/>
            <person name="Shatalina M."/>
            <person name="Roffler S."/>
            <person name="Ben-David R."/>
            <person name="Dolezel J."/>
            <person name="Simkova H."/>
            <person name="Schulze-Lefert P."/>
            <person name="Spanu P.D."/>
            <person name="Bruggmann R."/>
            <person name="Amselem J."/>
            <person name="Quesneville H."/>
            <person name="Ver Loren van Themaat E."/>
            <person name="Paape T."/>
            <person name="Shimizu K.K."/>
            <person name="Keller B."/>
        </authorList>
    </citation>
    <scope>NUCLEOTIDE SEQUENCE [LARGE SCALE GENOMIC DNA]</scope>
    <source>
        <strain evidence="14">96224</strain>
    </source>
</reference>
<evidence type="ECO:0000256" key="6">
    <source>
        <dbReference type="ARBA" id="ARBA00022946"/>
    </source>
</evidence>
<dbReference type="HOGENOM" id="CLU_089407_0_0_1"/>
<dbReference type="FunFam" id="3.10.450.320:FF:000002">
    <property type="entry name" value="Mitochondrial import inner membrane translocase subunit tim21"/>
    <property type="match status" value="1"/>
</dbReference>
<keyword evidence="6" id="KW-0809">Transit peptide</keyword>
<evidence type="ECO:0000256" key="10">
    <source>
        <dbReference type="ARBA" id="ARBA00060204"/>
    </source>
</evidence>
<evidence type="ECO:0000256" key="1">
    <source>
        <dbReference type="ARBA" id="ARBA00004434"/>
    </source>
</evidence>
<accession>A0A061HLR3</accession>
<evidence type="ECO:0000256" key="5">
    <source>
        <dbReference type="ARBA" id="ARBA00022792"/>
    </source>
</evidence>
<comment type="function">
    <text evidence="10">Essential component of the TIM23 complex, a complex that mediates the translocation of transit peptide-containing proteins across the mitochondrial inner membrane. Required to keep the TOM and the TIM23 complexes in close contact. At some point, it is released from the TOM23 complex to allow protein translocation into the mitochondrial matrix.</text>
</comment>
<sequence>MNIYHSMKPLLTSRSLPRLYTLISPRIFGSKFYSEIASCKKTRDPITIKNDNGRIPWKELSLKERVARSSKQTFNFSIIVLGATLSAAVSYILYTEVFSPDSPTSHFNQAFGRVINDPRCIKLLGEPGEISAYGEKIHNSRRRSQPFVSTLRTDEHRVNHLLFHFTVKGPKASGIVYVHMIKRPSEKKFDYKYLALDVAGKNRIYLEDSDEKLKGPATKVFKLFGVTWR</sequence>
<keyword evidence="5 11" id="KW-0999">Mitochondrion inner membrane</keyword>
<dbReference type="GO" id="GO:0030150">
    <property type="term" value="P:protein import into mitochondrial matrix"/>
    <property type="evidence" value="ECO:0007669"/>
    <property type="project" value="UniProtKB-UniRule"/>
</dbReference>
<evidence type="ECO:0000313" key="12">
    <source>
        <dbReference type="EMBL" id="EPQ64310.1"/>
    </source>
</evidence>
<comment type="subunit">
    <text evidence="11">Component of the TIM23 complex.</text>
</comment>
<proteinExistence type="inferred from homology"/>
<dbReference type="PANTHER" id="PTHR13032">
    <property type="entry name" value="MITOCHONDRIAL IMPORT INNER MEMBRANE TRANSLOCASE SUBUNIT TIM21"/>
    <property type="match status" value="1"/>
</dbReference>
<evidence type="ECO:0000313" key="14">
    <source>
        <dbReference type="Proteomes" id="UP000053110"/>
    </source>
</evidence>
<dbReference type="OrthoDB" id="436405at2759"/>
<gene>
    <name evidence="12" type="ORF">BGT96224_1004</name>
    <name evidence="13" type="ORF">BGT96224V2_LOCUS3980</name>
</gene>
<reference evidence="12" key="2">
    <citation type="submission" date="2013-01" db="EMBL/GenBank/DDBJ databases">
        <title>The wheat powdery mildew genome reveals unique evolution of an obligate biotroph.</title>
        <authorList>
            <person name="Oberhaensli S."/>
            <person name="Wicker T."/>
            <person name="Keller B."/>
        </authorList>
    </citation>
    <scope>NUCLEOTIDE SEQUENCE</scope>
    <source>
        <strain evidence="12">96224</strain>
    </source>
</reference>
<dbReference type="Gene3D" id="3.10.450.320">
    <property type="entry name" value="Mitochondrial import inner membrane translocase subunit Tim21"/>
    <property type="match status" value="1"/>
</dbReference>
<dbReference type="InterPro" id="IPR013261">
    <property type="entry name" value="Tim21"/>
</dbReference>
<evidence type="ECO:0000313" key="13">
    <source>
        <dbReference type="EMBL" id="SUZ10841.1"/>
    </source>
</evidence>
<evidence type="ECO:0000256" key="7">
    <source>
        <dbReference type="ARBA" id="ARBA00022989"/>
    </source>
</evidence>